<reference evidence="1 2" key="1">
    <citation type="submission" date="2024-11" db="EMBL/GenBank/DDBJ databases">
        <title>Chromosome-level genome assembly of Eucalyptus globulus Labill. provides insights into its genome evolution.</title>
        <authorList>
            <person name="Li X."/>
        </authorList>
    </citation>
    <scope>NUCLEOTIDE SEQUENCE [LARGE SCALE GENOMIC DNA]</scope>
    <source>
        <strain evidence="1">CL2024</strain>
        <tissue evidence="1">Fresh tender leaves</tissue>
    </source>
</reference>
<keyword evidence="2" id="KW-1185">Reference proteome</keyword>
<evidence type="ECO:0000313" key="1">
    <source>
        <dbReference type="EMBL" id="KAL3738960.1"/>
    </source>
</evidence>
<dbReference type="AlphaFoldDB" id="A0ABD3KT01"/>
<gene>
    <name evidence="1" type="ORF">ACJRO7_020362</name>
</gene>
<sequence length="109" mass="11844">MSATSIYFDNAPSSLHPRLLHLRGVSTFTQTPIPLPLVHGHKLLHLDLAHQLFFHGLALTMPVTPKILPLLLSSPSHLAPNSLQASRMSTTSVCFGKVTIIFALCLLLA</sequence>
<dbReference type="Proteomes" id="UP001634007">
    <property type="component" value="Unassembled WGS sequence"/>
</dbReference>
<protein>
    <submittedName>
        <fullName evidence="1">Uncharacterized protein</fullName>
    </submittedName>
</protein>
<comment type="caution">
    <text evidence="1">The sequence shown here is derived from an EMBL/GenBank/DDBJ whole genome shotgun (WGS) entry which is preliminary data.</text>
</comment>
<proteinExistence type="predicted"/>
<accession>A0ABD3KT01</accession>
<organism evidence="1 2">
    <name type="scientific">Eucalyptus globulus</name>
    <name type="common">Tasmanian blue gum</name>
    <dbReference type="NCBI Taxonomy" id="34317"/>
    <lineage>
        <taxon>Eukaryota</taxon>
        <taxon>Viridiplantae</taxon>
        <taxon>Streptophyta</taxon>
        <taxon>Embryophyta</taxon>
        <taxon>Tracheophyta</taxon>
        <taxon>Spermatophyta</taxon>
        <taxon>Magnoliopsida</taxon>
        <taxon>eudicotyledons</taxon>
        <taxon>Gunneridae</taxon>
        <taxon>Pentapetalae</taxon>
        <taxon>rosids</taxon>
        <taxon>malvids</taxon>
        <taxon>Myrtales</taxon>
        <taxon>Myrtaceae</taxon>
        <taxon>Myrtoideae</taxon>
        <taxon>Eucalypteae</taxon>
        <taxon>Eucalyptus</taxon>
    </lineage>
</organism>
<name>A0ABD3KT01_EUCGL</name>
<dbReference type="EMBL" id="JBJKBG010000005">
    <property type="protein sequence ID" value="KAL3738960.1"/>
    <property type="molecule type" value="Genomic_DNA"/>
</dbReference>
<evidence type="ECO:0000313" key="2">
    <source>
        <dbReference type="Proteomes" id="UP001634007"/>
    </source>
</evidence>